<dbReference type="GO" id="GO:0061133">
    <property type="term" value="F:endopeptidase activator activity"/>
    <property type="evidence" value="ECO:0007669"/>
    <property type="project" value="TreeGrafter"/>
</dbReference>
<keyword evidence="4" id="KW-0647">Proteasome</keyword>
<comment type="subcellular location">
    <subcellularLocation>
        <location evidence="2">Cytoplasm</location>
    </subcellularLocation>
    <subcellularLocation>
        <location evidence="1">Nucleus</location>
    </subcellularLocation>
</comment>
<evidence type="ECO:0000313" key="7">
    <source>
        <dbReference type="EMBL" id="CCC93210.1"/>
    </source>
</evidence>
<dbReference type="Gene3D" id="1.10.2020.20">
    <property type="match status" value="1"/>
</dbReference>
<evidence type="ECO:0000256" key="1">
    <source>
        <dbReference type="ARBA" id="ARBA00004123"/>
    </source>
</evidence>
<dbReference type="GO" id="GO:0005737">
    <property type="term" value="C:cytoplasm"/>
    <property type="evidence" value="ECO:0007669"/>
    <property type="project" value="UniProtKB-SubCell"/>
</dbReference>
<proteinExistence type="predicted"/>
<dbReference type="VEuPathDB" id="TriTrypDB:TcIL3000_9_6220"/>
<dbReference type="PANTHER" id="PTHR12225:SF0">
    <property type="entry name" value="PROTEASOMAL UBIQUITIN RECEPTOR ADRM1"/>
    <property type="match status" value="1"/>
</dbReference>
<organism evidence="7">
    <name type="scientific">Trypanosoma congolense (strain IL3000)</name>
    <dbReference type="NCBI Taxonomy" id="1068625"/>
    <lineage>
        <taxon>Eukaryota</taxon>
        <taxon>Discoba</taxon>
        <taxon>Euglenozoa</taxon>
        <taxon>Kinetoplastea</taxon>
        <taxon>Metakinetoplastina</taxon>
        <taxon>Trypanosomatida</taxon>
        <taxon>Trypanosomatidae</taxon>
        <taxon>Trypanosoma</taxon>
        <taxon>Nannomonas</taxon>
    </lineage>
</organism>
<dbReference type="InterPro" id="IPR038108">
    <property type="entry name" value="RPN13_DEUBAD_sf"/>
</dbReference>
<evidence type="ECO:0000256" key="3">
    <source>
        <dbReference type="ARBA" id="ARBA00022490"/>
    </source>
</evidence>
<dbReference type="Gene3D" id="2.30.29.70">
    <property type="entry name" value="Proteasomal ubiquitin receptor Rpn13/ADRM1"/>
    <property type="match status" value="1"/>
</dbReference>
<accession>G0UUZ6</accession>
<dbReference type="InterPro" id="IPR006773">
    <property type="entry name" value="Rpn13/ADRM1"/>
</dbReference>
<dbReference type="PANTHER" id="PTHR12225">
    <property type="entry name" value="ADHESION REGULATING MOLECULE 1 110 KDA CELL MEMBRANE GLYCOPROTEIN"/>
    <property type="match status" value="1"/>
</dbReference>
<sequence length="239" mass="26251">MAENTGKECIIQFRAGKMILDGKLVVADEQKGMLSFSKDPEGIVMCWTSKSHSERHILIPGQVKFSRVEKCSTGRVFVLDFGDAKPAMFFWLQEKSTENDEVYFTLIQEALSISPQNFLKSEGLSGKGYNSLCNNLSGAGEQDVELASVVGSVGVLNALREDPDFFMCRLHQFLPVGTDPKSDIVEHVINPQVAAAATSLEMVLRNPGGFHNLCMAFDIKGEVAGVLGFLNGLLEYHKE</sequence>
<evidence type="ECO:0000256" key="2">
    <source>
        <dbReference type="ARBA" id="ARBA00004496"/>
    </source>
</evidence>
<keyword evidence="3" id="KW-0963">Cytoplasm</keyword>
<keyword evidence="5" id="KW-0539">Nucleus</keyword>
<name>G0UUZ6_TRYCI</name>
<evidence type="ECO:0000256" key="5">
    <source>
        <dbReference type="ARBA" id="ARBA00023242"/>
    </source>
</evidence>
<gene>
    <name evidence="7" type="ORF">TCIL3000_9_6220</name>
</gene>
<dbReference type="GO" id="GO:0008541">
    <property type="term" value="C:proteasome regulatory particle, lid subcomplex"/>
    <property type="evidence" value="ECO:0007669"/>
    <property type="project" value="TreeGrafter"/>
</dbReference>
<dbReference type="Pfam" id="PF04683">
    <property type="entry name" value="Rpn13_ADRM1_Pru"/>
    <property type="match status" value="1"/>
</dbReference>
<dbReference type="GO" id="GO:0070628">
    <property type="term" value="F:proteasome binding"/>
    <property type="evidence" value="ECO:0007669"/>
    <property type="project" value="TreeGrafter"/>
</dbReference>
<dbReference type="PROSITE" id="PS51917">
    <property type="entry name" value="PRU"/>
    <property type="match status" value="1"/>
</dbReference>
<feature type="domain" description="Pru" evidence="6">
    <location>
        <begin position="5"/>
        <end position="114"/>
    </location>
</feature>
<evidence type="ECO:0000259" key="6">
    <source>
        <dbReference type="PROSITE" id="PS51917"/>
    </source>
</evidence>
<reference evidence="7" key="1">
    <citation type="journal article" date="2012" name="Proc. Natl. Acad. Sci. U.S.A.">
        <title>Antigenic diversity is generated by distinct evolutionary mechanisms in African trypanosome species.</title>
        <authorList>
            <person name="Jackson A.P."/>
            <person name="Berry A."/>
            <person name="Aslett M."/>
            <person name="Allison H.C."/>
            <person name="Burton P."/>
            <person name="Vavrova-Anderson J."/>
            <person name="Brown R."/>
            <person name="Browne H."/>
            <person name="Corton N."/>
            <person name="Hauser H."/>
            <person name="Gamble J."/>
            <person name="Gilderthorp R."/>
            <person name="Marcello L."/>
            <person name="McQuillan J."/>
            <person name="Otto T.D."/>
            <person name="Quail M.A."/>
            <person name="Sanders M.J."/>
            <person name="van Tonder A."/>
            <person name="Ginger M.L."/>
            <person name="Field M.C."/>
            <person name="Barry J.D."/>
            <person name="Hertz-Fowler C."/>
            <person name="Berriman M."/>
        </authorList>
    </citation>
    <scope>NUCLEOTIDE SEQUENCE</scope>
    <source>
        <strain evidence="7">IL3000</strain>
    </source>
</reference>
<dbReference type="EMBL" id="HE575322">
    <property type="protein sequence ID" value="CCC93210.1"/>
    <property type="molecule type" value="Genomic_DNA"/>
</dbReference>
<protein>
    <submittedName>
        <fullName evidence="7">Uncharacterized protein TCIL3000_9_6220</fullName>
    </submittedName>
</protein>
<dbReference type="AlphaFoldDB" id="G0UUZ6"/>
<evidence type="ECO:0000256" key="4">
    <source>
        <dbReference type="ARBA" id="ARBA00022942"/>
    </source>
</evidence>
<dbReference type="GO" id="GO:0005634">
    <property type="term" value="C:nucleus"/>
    <property type="evidence" value="ECO:0007669"/>
    <property type="project" value="UniProtKB-SubCell"/>
</dbReference>
<dbReference type="InterPro" id="IPR038633">
    <property type="entry name" value="Rpn13/ADRM1_Pru_sf"/>
</dbReference>
<dbReference type="InterPro" id="IPR044868">
    <property type="entry name" value="Rpn13/ADRM1_Pru"/>
</dbReference>